<dbReference type="Proteomes" id="UP000199598">
    <property type="component" value="Unassembled WGS sequence"/>
</dbReference>
<feature type="transmembrane region" description="Helical" evidence="1">
    <location>
        <begin position="111"/>
        <end position="134"/>
    </location>
</feature>
<feature type="transmembrane region" description="Helical" evidence="1">
    <location>
        <begin position="233"/>
        <end position="253"/>
    </location>
</feature>
<evidence type="ECO:0000313" key="2">
    <source>
        <dbReference type="EMBL" id="SFJ96119.1"/>
    </source>
</evidence>
<keyword evidence="1" id="KW-1133">Transmembrane helix</keyword>
<feature type="transmembrane region" description="Helical" evidence="1">
    <location>
        <begin position="83"/>
        <end position="102"/>
    </location>
</feature>
<feature type="transmembrane region" description="Helical" evidence="1">
    <location>
        <begin position="282"/>
        <end position="299"/>
    </location>
</feature>
<protein>
    <recommendedName>
        <fullName evidence="4">DUF2157 domain-containing protein</fullName>
    </recommendedName>
</protein>
<dbReference type="EMBL" id="FOSK01000001">
    <property type="protein sequence ID" value="SFJ96119.1"/>
    <property type="molecule type" value="Genomic_DNA"/>
</dbReference>
<evidence type="ECO:0008006" key="4">
    <source>
        <dbReference type="Google" id="ProtNLM"/>
    </source>
</evidence>
<accession>A0A1I3VM05</accession>
<evidence type="ECO:0000313" key="3">
    <source>
        <dbReference type="Proteomes" id="UP000199598"/>
    </source>
</evidence>
<reference evidence="2 3" key="1">
    <citation type="submission" date="2016-10" db="EMBL/GenBank/DDBJ databases">
        <authorList>
            <person name="Varghese N."/>
            <person name="Submissions S."/>
        </authorList>
    </citation>
    <scope>NUCLEOTIDE SEQUENCE [LARGE SCALE GENOMIC DNA]</scope>
    <source>
        <strain evidence="2 3">DSM 16392</strain>
    </source>
</reference>
<feature type="transmembrane region" description="Helical" evidence="1">
    <location>
        <begin position="146"/>
        <end position="164"/>
    </location>
</feature>
<keyword evidence="3" id="KW-1185">Reference proteome</keyword>
<keyword evidence="1" id="KW-0812">Transmembrane</keyword>
<evidence type="ECO:0000256" key="1">
    <source>
        <dbReference type="SAM" id="Phobius"/>
    </source>
</evidence>
<dbReference type="RefSeq" id="WP_093516432.1">
    <property type="nucleotide sequence ID" value="NZ_FOSK01000001.1"/>
</dbReference>
<keyword evidence="1" id="KW-0472">Membrane</keyword>
<organism evidence="2 3">
    <name type="scientific">Pseudovibrio ascidiaceicola</name>
    <dbReference type="NCBI Taxonomy" id="285279"/>
    <lineage>
        <taxon>Bacteria</taxon>
        <taxon>Pseudomonadati</taxon>
        <taxon>Pseudomonadota</taxon>
        <taxon>Alphaproteobacteria</taxon>
        <taxon>Hyphomicrobiales</taxon>
        <taxon>Stappiaceae</taxon>
        <taxon>Pseudovibrio</taxon>
    </lineage>
</organism>
<name>A0A1I3VM05_9HYPH</name>
<feature type="transmembrane region" description="Helical" evidence="1">
    <location>
        <begin position="311"/>
        <end position="331"/>
    </location>
</feature>
<proteinExistence type="predicted"/>
<sequence length="353" mass="37844">MISRASLTGAISAGIISADQADKLVSYLSLQAENIQNQQTSESLHDPEEVRFTRGFHDIFISLGILILFAGYSIGLGEPLTQGGLPTAAVAGAAAIITWVLAEWFTKIKKLALPSILLTGLFGGSIALVGFGLFTPDVLNNDSESIQVILSSIFALVGASLFYWRFKVPITLTVIVAGIMGLIVGALTLVTDTKILDYLSWVSLVCGLFAFACAMYFDTKDTKRETLNTDKAFWLHLLAAPLIVHSILSGMYLEQQTEAYALVSIAVVLAFGAVALIIDRRAMLVAALSYLGFALAYLLESADFSASQLTAISLVLLGSFVLLLGSGWNVARRIVMRPLAGTSLTTYLPPIRN</sequence>
<feature type="transmembrane region" description="Helical" evidence="1">
    <location>
        <begin position="198"/>
        <end position="217"/>
    </location>
</feature>
<comment type="caution">
    <text evidence="2">The sequence shown here is derived from an EMBL/GenBank/DDBJ whole genome shotgun (WGS) entry which is preliminary data.</text>
</comment>
<feature type="transmembrane region" description="Helical" evidence="1">
    <location>
        <begin position="259"/>
        <end position="277"/>
    </location>
</feature>
<feature type="transmembrane region" description="Helical" evidence="1">
    <location>
        <begin position="171"/>
        <end position="192"/>
    </location>
</feature>
<gene>
    <name evidence="2" type="ORF">SAMN04488518_101473</name>
</gene>
<feature type="transmembrane region" description="Helical" evidence="1">
    <location>
        <begin position="59"/>
        <end position="77"/>
    </location>
</feature>